<reference evidence="3" key="1">
    <citation type="submission" date="2023-07" db="EMBL/GenBank/DDBJ databases">
        <title>Whole genome shotgun sequence of Streptomyces cacaoi subsp. asoensis NBRC 13813.</title>
        <authorList>
            <person name="Komaki H."/>
            <person name="Tamura T."/>
        </authorList>
    </citation>
    <scope>NUCLEOTIDE SEQUENCE [LARGE SCALE GENOMIC DNA]</scope>
    <source>
        <strain evidence="3">NBRC 13813</strain>
    </source>
</reference>
<accession>A0ABQ3SCT5</accession>
<evidence type="ECO:0000313" key="3">
    <source>
        <dbReference type="Proteomes" id="UP000649259"/>
    </source>
</evidence>
<dbReference type="EMBL" id="BNEB01000006">
    <property type="protein sequence ID" value="GHI65944.1"/>
    <property type="molecule type" value="Genomic_DNA"/>
</dbReference>
<dbReference type="Proteomes" id="UP000649259">
    <property type="component" value="Unassembled WGS sequence"/>
</dbReference>
<evidence type="ECO:0000256" key="1">
    <source>
        <dbReference type="SAM" id="MobiDB-lite"/>
    </source>
</evidence>
<gene>
    <name evidence="2" type="ORF">Saso_75940</name>
</gene>
<proteinExistence type="predicted"/>
<protein>
    <submittedName>
        <fullName evidence="2">Uncharacterized protein</fullName>
    </submittedName>
</protein>
<organism evidence="2 3">
    <name type="scientific">Streptomyces asoensis</name>
    <dbReference type="NCBI Taxonomy" id="249586"/>
    <lineage>
        <taxon>Bacteria</taxon>
        <taxon>Bacillati</taxon>
        <taxon>Actinomycetota</taxon>
        <taxon>Actinomycetes</taxon>
        <taxon>Kitasatosporales</taxon>
        <taxon>Streptomycetaceae</taxon>
        <taxon>Streptomyces</taxon>
    </lineage>
</organism>
<feature type="region of interest" description="Disordered" evidence="1">
    <location>
        <begin position="1"/>
        <end position="21"/>
    </location>
</feature>
<name>A0ABQ3SCT5_9ACTN</name>
<evidence type="ECO:0000313" key="2">
    <source>
        <dbReference type="EMBL" id="GHI65944.1"/>
    </source>
</evidence>
<keyword evidence="3" id="KW-1185">Reference proteome</keyword>
<comment type="caution">
    <text evidence="2">The sequence shown here is derived from an EMBL/GenBank/DDBJ whole genome shotgun (WGS) entry which is preliminary data.</text>
</comment>
<sequence length="59" mass="6445">MRARARAGAGGRERPEDGRAGAMRVPAAPFASDYLASGLVKIYLGRSRHWVASQLWFLS</sequence>